<comment type="caution">
    <text evidence="1">The sequence shown here is derived from an EMBL/GenBank/DDBJ whole genome shotgun (WGS) entry which is preliminary data.</text>
</comment>
<organism evidence="1 2">
    <name type="scientific">Rhizopus stolonifer</name>
    <name type="common">Rhizopus nigricans</name>
    <dbReference type="NCBI Taxonomy" id="4846"/>
    <lineage>
        <taxon>Eukaryota</taxon>
        <taxon>Fungi</taxon>
        <taxon>Fungi incertae sedis</taxon>
        <taxon>Mucoromycota</taxon>
        <taxon>Mucoromycotina</taxon>
        <taxon>Mucoromycetes</taxon>
        <taxon>Mucorales</taxon>
        <taxon>Mucorineae</taxon>
        <taxon>Rhizopodaceae</taxon>
        <taxon>Rhizopus</taxon>
    </lineage>
</organism>
<dbReference type="Proteomes" id="UP000253551">
    <property type="component" value="Unassembled WGS sequence"/>
</dbReference>
<keyword evidence="2" id="KW-1185">Reference proteome</keyword>
<sequence>MPFRTMTCTAALASVSNKYPRDRSTNTFLNAAPILMKAAKASAQPTSLIKTEDINTAYYSFCPKCGVDILIFSHESFCPLS</sequence>
<accession>A0A367JU30</accession>
<dbReference type="OrthoDB" id="2289129at2759"/>
<dbReference type="EMBL" id="PJQM01002694">
    <property type="protein sequence ID" value="RCH93437.1"/>
    <property type="molecule type" value="Genomic_DNA"/>
</dbReference>
<name>A0A367JU30_RHIST</name>
<reference evidence="1 2" key="1">
    <citation type="journal article" date="2018" name="G3 (Bethesda)">
        <title>Phylogenetic and Phylogenomic Definition of Rhizopus Species.</title>
        <authorList>
            <person name="Gryganskyi A.P."/>
            <person name="Golan J."/>
            <person name="Dolatabadi S."/>
            <person name="Mondo S."/>
            <person name="Robb S."/>
            <person name="Idnurm A."/>
            <person name="Muszewska A."/>
            <person name="Steczkiewicz K."/>
            <person name="Masonjones S."/>
            <person name="Liao H.L."/>
            <person name="Gajdeczka M.T."/>
            <person name="Anike F."/>
            <person name="Vuek A."/>
            <person name="Anishchenko I.M."/>
            <person name="Voigt K."/>
            <person name="de Hoog G.S."/>
            <person name="Smith M.E."/>
            <person name="Heitman J."/>
            <person name="Vilgalys R."/>
            <person name="Stajich J.E."/>
        </authorList>
    </citation>
    <scope>NUCLEOTIDE SEQUENCE [LARGE SCALE GENOMIC DNA]</scope>
    <source>
        <strain evidence="1 2">LSU 92-RS-03</strain>
    </source>
</reference>
<evidence type="ECO:0000313" key="2">
    <source>
        <dbReference type="Proteomes" id="UP000253551"/>
    </source>
</evidence>
<proteinExistence type="predicted"/>
<dbReference type="AlphaFoldDB" id="A0A367JU30"/>
<protein>
    <submittedName>
        <fullName evidence="1">Uncharacterized protein</fullName>
    </submittedName>
</protein>
<gene>
    <name evidence="1" type="ORF">CU098_009588</name>
</gene>
<evidence type="ECO:0000313" key="1">
    <source>
        <dbReference type="EMBL" id="RCH93437.1"/>
    </source>
</evidence>